<sequence>MASNKPNYVLVLYMLFLLLQQHLGLFTSAYRAPPPVPASVKLHHQRATVGFRFNRYKKIQADAFRPTAPGHSPGMGHNDPPGRAVVDKH</sequence>
<organism evidence="3">
    <name type="scientific">Sesamum latifolium</name>
    <dbReference type="NCBI Taxonomy" id="2727402"/>
    <lineage>
        <taxon>Eukaryota</taxon>
        <taxon>Viridiplantae</taxon>
        <taxon>Streptophyta</taxon>
        <taxon>Embryophyta</taxon>
        <taxon>Tracheophyta</taxon>
        <taxon>Spermatophyta</taxon>
        <taxon>Magnoliopsida</taxon>
        <taxon>eudicotyledons</taxon>
        <taxon>Gunneridae</taxon>
        <taxon>Pentapetalae</taxon>
        <taxon>asterids</taxon>
        <taxon>lamiids</taxon>
        <taxon>Lamiales</taxon>
        <taxon>Pedaliaceae</taxon>
        <taxon>Sesamum</taxon>
    </lineage>
</organism>
<dbReference type="AlphaFoldDB" id="A0AAW2X175"/>
<comment type="caution">
    <text evidence="3">The sequence shown here is derived from an EMBL/GenBank/DDBJ whole genome shotgun (WGS) entry which is preliminary data.</text>
</comment>
<reference evidence="3" key="2">
    <citation type="journal article" date="2024" name="Plant">
        <title>Genomic evolution and insights into agronomic trait innovations of Sesamum species.</title>
        <authorList>
            <person name="Miao H."/>
            <person name="Wang L."/>
            <person name="Qu L."/>
            <person name="Liu H."/>
            <person name="Sun Y."/>
            <person name="Le M."/>
            <person name="Wang Q."/>
            <person name="Wei S."/>
            <person name="Zheng Y."/>
            <person name="Lin W."/>
            <person name="Duan Y."/>
            <person name="Cao H."/>
            <person name="Xiong S."/>
            <person name="Wang X."/>
            <person name="Wei L."/>
            <person name="Li C."/>
            <person name="Ma Q."/>
            <person name="Ju M."/>
            <person name="Zhao R."/>
            <person name="Li G."/>
            <person name="Mu C."/>
            <person name="Tian Q."/>
            <person name="Mei H."/>
            <person name="Zhang T."/>
            <person name="Gao T."/>
            <person name="Zhang H."/>
        </authorList>
    </citation>
    <scope>NUCLEOTIDE SEQUENCE</scope>
    <source>
        <strain evidence="3">KEN1</strain>
    </source>
</reference>
<gene>
    <name evidence="3" type="ORF">Slati_1891800</name>
</gene>
<name>A0AAW2X175_9LAMI</name>
<evidence type="ECO:0000313" key="3">
    <source>
        <dbReference type="EMBL" id="KAL0447639.1"/>
    </source>
</evidence>
<evidence type="ECO:0000256" key="2">
    <source>
        <dbReference type="SAM" id="SignalP"/>
    </source>
</evidence>
<dbReference type="EMBL" id="JACGWN010000006">
    <property type="protein sequence ID" value="KAL0447639.1"/>
    <property type="molecule type" value="Genomic_DNA"/>
</dbReference>
<accession>A0AAW2X175</accession>
<feature type="signal peptide" evidence="2">
    <location>
        <begin position="1"/>
        <end position="24"/>
    </location>
</feature>
<keyword evidence="2" id="KW-0732">Signal</keyword>
<feature type="region of interest" description="Disordered" evidence="1">
    <location>
        <begin position="64"/>
        <end position="89"/>
    </location>
</feature>
<reference evidence="3" key="1">
    <citation type="submission" date="2020-06" db="EMBL/GenBank/DDBJ databases">
        <authorList>
            <person name="Li T."/>
            <person name="Hu X."/>
            <person name="Zhang T."/>
            <person name="Song X."/>
            <person name="Zhang H."/>
            <person name="Dai N."/>
            <person name="Sheng W."/>
            <person name="Hou X."/>
            <person name="Wei L."/>
        </authorList>
    </citation>
    <scope>NUCLEOTIDE SEQUENCE</scope>
    <source>
        <strain evidence="3">KEN1</strain>
        <tissue evidence="3">Leaf</tissue>
    </source>
</reference>
<protein>
    <submittedName>
        <fullName evidence="3">Uncharacterized protein</fullName>
    </submittedName>
</protein>
<feature type="chain" id="PRO_5043385697" evidence="2">
    <location>
        <begin position="25"/>
        <end position="89"/>
    </location>
</feature>
<evidence type="ECO:0000256" key="1">
    <source>
        <dbReference type="SAM" id="MobiDB-lite"/>
    </source>
</evidence>
<proteinExistence type="predicted"/>